<keyword evidence="4" id="KW-1185">Reference proteome</keyword>
<feature type="transmembrane region" description="Helical" evidence="2">
    <location>
        <begin position="47"/>
        <end position="71"/>
    </location>
</feature>
<dbReference type="KEGG" id="rub:GBA63_21965"/>
<protein>
    <submittedName>
        <fullName evidence="3">Cytochrome c biogenesis protein CcdA</fullName>
    </submittedName>
</protein>
<dbReference type="Proteomes" id="UP000501452">
    <property type="component" value="Plasmid unnamed1"/>
</dbReference>
<evidence type="ECO:0000256" key="2">
    <source>
        <dbReference type="SAM" id="Phobius"/>
    </source>
</evidence>
<keyword evidence="2" id="KW-1133">Transmembrane helix</keyword>
<dbReference type="PANTHER" id="PTHR31272:SF4">
    <property type="entry name" value="CYTOCHROME C-TYPE BIOGENESIS PROTEIN HI_1454-RELATED"/>
    <property type="match status" value="1"/>
</dbReference>
<feature type="transmembrane region" description="Helical" evidence="2">
    <location>
        <begin position="155"/>
        <end position="180"/>
    </location>
</feature>
<proteinExistence type="predicted"/>
<feature type="transmembrane region" description="Helical" evidence="2">
    <location>
        <begin position="83"/>
        <end position="102"/>
    </location>
</feature>
<feature type="transmembrane region" description="Helical" evidence="2">
    <location>
        <begin position="122"/>
        <end position="149"/>
    </location>
</feature>
<feature type="transmembrane region" description="Helical" evidence="2">
    <location>
        <begin position="213"/>
        <end position="233"/>
    </location>
</feature>
<evidence type="ECO:0000313" key="4">
    <source>
        <dbReference type="Proteomes" id="UP000501452"/>
    </source>
</evidence>
<dbReference type="PANTHER" id="PTHR31272">
    <property type="entry name" value="CYTOCHROME C-TYPE BIOGENESIS PROTEIN HI_1454-RELATED"/>
    <property type="match status" value="1"/>
</dbReference>
<feature type="transmembrane region" description="Helical" evidence="2">
    <location>
        <begin position="260"/>
        <end position="282"/>
    </location>
</feature>
<dbReference type="AlphaFoldDB" id="A0A6G8QFY5"/>
<feature type="transmembrane region" description="Helical" evidence="2">
    <location>
        <begin position="6"/>
        <end position="35"/>
    </location>
</feature>
<gene>
    <name evidence="3" type="ORF">GBA63_21965</name>
</gene>
<organism evidence="3 4">
    <name type="scientific">Rubrobacter tropicus</name>
    <dbReference type="NCBI Taxonomy" id="2653851"/>
    <lineage>
        <taxon>Bacteria</taxon>
        <taxon>Bacillati</taxon>
        <taxon>Actinomycetota</taxon>
        <taxon>Rubrobacteria</taxon>
        <taxon>Rubrobacterales</taxon>
        <taxon>Rubrobacteraceae</taxon>
        <taxon>Rubrobacter</taxon>
    </lineage>
</organism>
<sequence length="320" mass="33681">MDSSSSSIFFGGSVIAATVAGVIALFAPCCISVMLPAYFASSFKNRGVLVAMTFLFAAGIATVILPLAMGASVLRQLFTTQHTPIYVAGGLLMLGLGAYTLLGGELHIPVPGRRAGGKGGPLSVYTMGVFSGVASSCCAPVLAGVIALSSVASSFGLALGLGASYVFGMVAPLFLISLLWERFDWGKSRLFRPRTFSYRIGPLPERTITGTSLASGLLLVLMAVATLYVGLAYDSMPASSGWQANLSADLEHYGRVVTEALSWVPGWAGGALLLAAAALLAWRALRQVSPDETAPSEQREEHEESKEQEEKEETIEYRDA</sequence>
<keyword evidence="3" id="KW-0614">Plasmid</keyword>
<feature type="region of interest" description="Disordered" evidence="1">
    <location>
        <begin position="290"/>
        <end position="320"/>
    </location>
</feature>
<evidence type="ECO:0000256" key="1">
    <source>
        <dbReference type="SAM" id="MobiDB-lite"/>
    </source>
</evidence>
<feature type="compositionally biased region" description="Basic and acidic residues" evidence="1">
    <location>
        <begin position="297"/>
        <end position="320"/>
    </location>
</feature>
<reference evidence="3 4" key="1">
    <citation type="submission" date="2019-10" db="EMBL/GenBank/DDBJ databases">
        <title>Rubrobacter sp nov SCSIO 52090 isolated from a deep-sea sediment in the South China Sea.</title>
        <authorList>
            <person name="Chen R.W."/>
        </authorList>
    </citation>
    <scope>NUCLEOTIDE SEQUENCE [LARGE SCALE GENOMIC DNA]</scope>
    <source>
        <strain evidence="3 4">SCSIO 52909</strain>
        <plasmid evidence="3 4">unnamed1</plasmid>
    </source>
</reference>
<dbReference type="EMBL" id="CP045120">
    <property type="protein sequence ID" value="QIN85380.1"/>
    <property type="molecule type" value="Genomic_DNA"/>
</dbReference>
<keyword evidence="2" id="KW-0472">Membrane</keyword>
<accession>A0A6G8QFY5</accession>
<name>A0A6G8QFY5_9ACTN</name>
<dbReference type="RefSeq" id="WP_166180629.1">
    <property type="nucleotide sequence ID" value="NZ_CP045120.1"/>
</dbReference>
<evidence type="ECO:0000313" key="3">
    <source>
        <dbReference type="EMBL" id="QIN85380.1"/>
    </source>
</evidence>
<dbReference type="InterPro" id="IPR051790">
    <property type="entry name" value="Cytochrome_c-biogenesis_DsbD"/>
</dbReference>
<keyword evidence="2" id="KW-0812">Transmembrane</keyword>
<geneLocation type="plasmid" evidence="3 4">
    <name>unnamed1</name>
</geneLocation>